<keyword evidence="9" id="KW-0325">Glycoprotein</keyword>
<dbReference type="GO" id="GO:0004867">
    <property type="term" value="F:serine-type endopeptidase inhibitor activity"/>
    <property type="evidence" value="ECO:0007669"/>
    <property type="project" value="UniProtKB-UniRule"/>
</dbReference>
<keyword evidence="6 10" id="KW-0722">Serine protease inhibitor</keyword>
<proteinExistence type="predicted"/>
<feature type="domain" description="BPTI/Kunitz inhibitor" evidence="11">
    <location>
        <begin position="89"/>
        <end position="139"/>
    </location>
</feature>
<reference evidence="12" key="1">
    <citation type="submission" date="2023-08" db="EMBL/GenBank/DDBJ databases">
        <title>Pelteobagrus vachellii genome.</title>
        <authorList>
            <person name="Liu H."/>
        </authorList>
    </citation>
    <scope>NUCLEOTIDE SEQUENCE</scope>
    <source>
        <strain evidence="12">PRFRI_2022a</strain>
        <tissue evidence="12">Muscle</tissue>
    </source>
</reference>
<dbReference type="PANTHER" id="PTHR10083:SF374">
    <property type="entry name" value="BPTI_KUNITZ INHIBITOR DOMAIN-CONTAINING PROTEIN"/>
    <property type="match status" value="1"/>
</dbReference>
<keyword evidence="8" id="KW-1015">Disulfide bond</keyword>
<dbReference type="PROSITE" id="PS00280">
    <property type="entry name" value="BPTI_KUNITZ_1"/>
    <property type="match status" value="2"/>
</dbReference>
<dbReference type="FunFam" id="4.10.410.10:FF:000004">
    <property type="entry name" value="Tissue factor pathway inhibitor"/>
    <property type="match status" value="1"/>
</dbReference>
<dbReference type="InterPro" id="IPR008296">
    <property type="entry name" value="TFPI-like"/>
</dbReference>
<gene>
    <name evidence="12" type="ORF">Q7C36_014264</name>
</gene>
<name>A0AA88MEM0_TACVA</name>
<evidence type="ECO:0000256" key="3">
    <source>
        <dbReference type="ARBA" id="ARBA00022690"/>
    </source>
</evidence>
<dbReference type="EMBL" id="JAVHJS010000014">
    <property type="protein sequence ID" value="KAK2836395.1"/>
    <property type="molecule type" value="Genomic_DNA"/>
</dbReference>
<feature type="domain" description="BPTI/Kunitz inhibitor" evidence="11">
    <location>
        <begin position="29"/>
        <end position="79"/>
    </location>
</feature>
<sequence length="220" mass="25282">MERHFLGCFLLIHFIQSSSAYRPQTKDVCFLQVDEGPCLEDVPRFYYNTLTQSCEEFSYGGCEGNANNFKSYEACHKTCFSIPKIPSICRLPMEKGLCFGISTRYFFNMASMRCQAFAYGGCSGNNNNFPDHISCMEYCRPKKLVPVICLEGLDKGTGSEYFTRYYYDSMKKTCKEFEYTGRGGNNNNFVSMETCMSVCSKRKPKRQSGQAVRIFRKRVE</sequence>
<evidence type="ECO:0000313" key="13">
    <source>
        <dbReference type="Proteomes" id="UP001187315"/>
    </source>
</evidence>
<dbReference type="PIRSF" id="PIRSF001620">
    <property type="entry name" value="TFPI"/>
    <property type="match status" value="1"/>
</dbReference>
<evidence type="ECO:0000256" key="7">
    <source>
        <dbReference type="ARBA" id="ARBA00023084"/>
    </source>
</evidence>
<evidence type="ECO:0000256" key="6">
    <source>
        <dbReference type="ARBA" id="ARBA00022900"/>
    </source>
</evidence>
<comment type="subcellular location">
    <subcellularLocation>
        <location evidence="1 10">Secreted</location>
    </subcellularLocation>
</comment>
<evidence type="ECO:0000259" key="11">
    <source>
        <dbReference type="PROSITE" id="PS50279"/>
    </source>
</evidence>
<protein>
    <recommendedName>
        <fullName evidence="10">Tissue factor pathway inhibitor</fullName>
    </recommendedName>
</protein>
<keyword evidence="4 10" id="KW-0356">Hemostasis</keyword>
<evidence type="ECO:0000256" key="2">
    <source>
        <dbReference type="ARBA" id="ARBA00022525"/>
    </source>
</evidence>
<evidence type="ECO:0000256" key="5">
    <source>
        <dbReference type="ARBA" id="ARBA00022737"/>
    </source>
</evidence>
<feature type="signal peptide" evidence="10">
    <location>
        <begin position="1"/>
        <end position="20"/>
    </location>
</feature>
<dbReference type="PRINTS" id="PR00759">
    <property type="entry name" value="BASICPTASE"/>
</dbReference>
<dbReference type="AlphaFoldDB" id="A0AA88MEM0"/>
<feature type="domain" description="BPTI/Kunitz inhibitor" evidence="11">
    <location>
        <begin position="149"/>
        <end position="199"/>
    </location>
</feature>
<keyword evidence="3 10" id="KW-0646">Protease inhibitor</keyword>
<evidence type="ECO:0000256" key="9">
    <source>
        <dbReference type="ARBA" id="ARBA00023180"/>
    </source>
</evidence>
<dbReference type="InterPro" id="IPR050098">
    <property type="entry name" value="TFPI/VKTCI-like"/>
</dbReference>
<dbReference type="SUPFAM" id="SSF57362">
    <property type="entry name" value="BPTI-like"/>
    <property type="match status" value="3"/>
</dbReference>
<dbReference type="Pfam" id="PF00014">
    <property type="entry name" value="Kunitz_BPTI"/>
    <property type="match status" value="3"/>
</dbReference>
<keyword evidence="2" id="KW-0964">Secreted</keyword>
<dbReference type="GO" id="GO:0007596">
    <property type="term" value="P:blood coagulation"/>
    <property type="evidence" value="ECO:0007669"/>
    <property type="project" value="UniProtKB-UniRule"/>
</dbReference>
<dbReference type="PANTHER" id="PTHR10083">
    <property type="entry name" value="KUNITZ-TYPE PROTEASE INHIBITOR-RELATED"/>
    <property type="match status" value="1"/>
</dbReference>
<dbReference type="FunFam" id="4.10.410.10:FF:000011">
    <property type="entry name" value="Tissue factor pathway inhibitor"/>
    <property type="match status" value="1"/>
</dbReference>
<dbReference type="GO" id="GO:0005615">
    <property type="term" value="C:extracellular space"/>
    <property type="evidence" value="ECO:0007669"/>
    <property type="project" value="TreeGrafter"/>
</dbReference>
<dbReference type="Proteomes" id="UP001187315">
    <property type="component" value="Unassembled WGS sequence"/>
</dbReference>
<dbReference type="SMART" id="SM00131">
    <property type="entry name" value="KU"/>
    <property type="match status" value="3"/>
</dbReference>
<organism evidence="12 13">
    <name type="scientific">Tachysurus vachellii</name>
    <name type="common">Darkbarbel catfish</name>
    <name type="synonym">Pelteobagrus vachellii</name>
    <dbReference type="NCBI Taxonomy" id="175792"/>
    <lineage>
        <taxon>Eukaryota</taxon>
        <taxon>Metazoa</taxon>
        <taxon>Chordata</taxon>
        <taxon>Craniata</taxon>
        <taxon>Vertebrata</taxon>
        <taxon>Euteleostomi</taxon>
        <taxon>Actinopterygii</taxon>
        <taxon>Neopterygii</taxon>
        <taxon>Teleostei</taxon>
        <taxon>Ostariophysi</taxon>
        <taxon>Siluriformes</taxon>
        <taxon>Bagridae</taxon>
        <taxon>Tachysurus</taxon>
    </lineage>
</organism>
<dbReference type="InterPro" id="IPR002223">
    <property type="entry name" value="Kunitz_BPTI"/>
</dbReference>
<dbReference type="CDD" id="cd22593">
    <property type="entry name" value="Kunitz_conkunitzin"/>
    <property type="match status" value="1"/>
</dbReference>
<evidence type="ECO:0000256" key="1">
    <source>
        <dbReference type="ARBA" id="ARBA00004613"/>
    </source>
</evidence>
<keyword evidence="13" id="KW-1185">Reference proteome</keyword>
<keyword evidence="10" id="KW-0732">Signal</keyword>
<evidence type="ECO:0000256" key="8">
    <source>
        <dbReference type="ARBA" id="ARBA00023157"/>
    </source>
</evidence>
<evidence type="ECO:0000256" key="10">
    <source>
        <dbReference type="PIRNR" id="PIRNR001620"/>
    </source>
</evidence>
<dbReference type="InterPro" id="IPR036880">
    <property type="entry name" value="Kunitz_BPTI_sf"/>
</dbReference>
<keyword evidence="5" id="KW-0677">Repeat</keyword>
<feature type="chain" id="PRO_5041520082" description="Tissue factor pathway inhibitor" evidence="10">
    <location>
        <begin position="21"/>
        <end position="220"/>
    </location>
</feature>
<comment type="caution">
    <text evidence="12">The sequence shown here is derived from an EMBL/GenBank/DDBJ whole genome shotgun (WGS) entry which is preliminary data.</text>
</comment>
<evidence type="ECO:0000256" key="4">
    <source>
        <dbReference type="ARBA" id="ARBA00022696"/>
    </source>
</evidence>
<dbReference type="PROSITE" id="PS50279">
    <property type="entry name" value="BPTI_KUNITZ_2"/>
    <property type="match status" value="3"/>
</dbReference>
<dbReference type="InterPro" id="IPR020901">
    <property type="entry name" value="Prtase_inh_Kunz-CS"/>
</dbReference>
<keyword evidence="7 10" id="KW-0094">Blood coagulation</keyword>
<dbReference type="Gene3D" id="4.10.410.10">
    <property type="entry name" value="Pancreatic trypsin inhibitor Kunitz domain"/>
    <property type="match status" value="3"/>
</dbReference>
<accession>A0AA88MEM0</accession>
<evidence type="ECO:0000313" key="12">
    <source>
        <dbReference type="EMBL" id="KAK2836395.1"/>
    </source>
</evidence>